<gene>
    <name evidence="1" type="ORF">GJA_1862</name>
</gene>
<organism evidence="1 2">
    <name type="scientific">Janthinobacterium agaricidamnosum NBRC 102515 = DSM 9628</name>
    <dbReference type="NCBI Taxonomy" id="1349767"/>
    <lineage>
        <taxon>Bacteria</taxon>
        <taxon>Pseudomonadati</taxon>
        <taxon>Pseudomonadota</taxon>
        <taxon>Betaproteobacteria</taxon>
        <taxon>Burkholderiales</taxon>
        <taxon>Oxalobacteraceae</taxon>
        <taxon>Janthinobacterium</taxon>
    </lineage>
</organism>
<protein>
    <submittedName>
        <fullName evidence="1">Uncharacterized protein</fullName>
    </submittedName>
</protein>
<keyword evidence="2" id="KW-1185">Reference proteome</keyword>
<sequence>MRNYVIFKGRQDTDIADPSGTRVIEDVEVEELTEKIQSIMCQQQHGES</sequence>
<dbReference type="Proteomes" id="UP000027604">
    <property type="component" value="Chromosome I"/>
</dbReference>
<proteinExistence type="predicted"/>
<dbReference type="AlphaFoldDB" id="W0V581"/>
<evidence type="ECO:0000313" key="2">
    <source>
        <dbReference type="Proteomes" id="UP000027604"/>
    </source>
</evidence>
<dbReference type="EMBL" id="HG322949">
    <property type="protein sequence ID" value="CDG82498.1"/>
    <property type="molecule type" value="Genomic_DNA"/>
</dbReference>
<reference evidence="1 2" key="1">
    <citation type="journal article" date="2015" name="Genome Announc.">
        <title>Genome Sequence of Mushroom Soft-Rot Pathogen Janthinobacterium agaricidamnosum.</title>
        <authorList>
            <person name="Graupner K."/>
            <person name="Lackner G."/>
            <person name="Hertweck C."/>
        </authorList>
    </citation>
    <scope>NUCLEOTIDE SEQUENCE [LARGE SCALE GENOMIC DNA]</scope>
    <source>
        <strain evidence="2">NBRC 102515 / DSM 9628</strain>
    </source>
</reference>
<accession>W0V581</accession>
<name>W0V581_9BURK</name>
<dbReference type="HOGENOM" id="CLU_3153759_0_0_4"/>
<evidence type="ECO:0000313" key="1">
    <source>
        <dbReference type="EMBL" id="CDG82498.1"/>
    </source>
</evidence>
<dbReference type="KEGG" id="jag:GJA_1862"/>